<keyword evidence="4" id="KW-1185">Reference proteome</keyword>
<dbReference type="Pfam" id="PF12013">
    <property type="entry name" value="OrsD"/>
    <property type="match status" value="1"/>
</dbReference>
<comment type="caution">
    <text evidence="3">The sequence shown here is derived from an EMBL/GenBank/DDBJ whole genome shotgun (WGS) entry which is preliminary data.</text>
</comment>
<dbReference type="PROSITE" id="PS00028">
    <property type="entry name" value="ZINC_FINGER_C2H2_1"/>
    <property type="match status" value="1"/>
</dbReference>
<dbReference type="PROSITE" id="PS50157">
    <property type="entry name" value="ZINC_FINGER_C2H2_2"/>
    <property type="match status" value="1"/>
</dbReference>
<keyword evidence="1" id="KW-0863">Zinc-finger</keyword>
<dbReference type="PANTHER" id="PTHR47657">
    <property type="entry name" value="STEROL REGULATORY ELEMENT-BINDING PROTEIN ECM22"/>
    <property type="match status" value="1"/>
</dbReference>
<dbReference type="RefSeq" id="XP_024699775.1">
    <property type="nucleotide sequence ID" value="XM_024845991.1"/>
</dbReference>
<evidence type="ECO:0000256" key="1">
    <source>
        <dbReference type="PROSITE-ProRule" id="PRU00042"/>
    </source>
</evidence>
<evidence type="ECO:0000259" key="2">
    <source>
        <dbReference type="PROSITE" id="PS50157"/>
    </source>
</evidence>
<dbReference type="SMART" id="SM00355">
    <property type="entry name" value="ZnF_C2H2"/>
    <property type="match status" value="2"/>
</dbReference>
<reference evidence="3 4" key="1">
    <citation type="submission" date="2016-12" db="EMBL/GenBank/DDBJ databases">
        <title>The genomes of Aspergillus section Nigri reveals drivers in fungal speciation.</title>
        <authorList>
            <consortium name="DOE Joint Genome Institute"/>
            <person name="Vesth T.C."/>
            <person name="Nybo J."/>
            <person name="Theobald S."/>
            <person name="Brandl J."/>
            <person name="Frisvad J.C."/>
            <person name="Nielsen K.F."/>
            <person name="Lyhne E.K."/>
            <person name="Kogle M.E."/>
            <person name="Kuo A."/>
            <person name="Riley R."/>
            <person name="Clum A."/>
            <person name="Nolan M."/>
            <person name="Lipzen A."/>
            <person name="Salamov A."/>
            <person name="Henrissat B."/>
            <person name="Wiebenga A."/>
            <person name="De Vries R.P."/>
            <person name="Grigoriev I.V."/>
            <person name="Mortensen U.H."/>
            <person name="Andersen M.R."/>
            <person name="Baker S.E."/>
        </authorList>
    </citation>
    <scope>NUCLEOTIDE SEQUENCE [LARGE SCALE GENOMIC DNA]</scope>
    <source>
        <strain evidence="3 4">IBT 23096</strain>
    </source>
</reference>
<keyword evidence="1" id="KW-0479">Metal-binding</keyword>
<dbReference type="GO" id="GO:0000981">
    <property type="term" value="F:DNA-binding transcription factor activity, RNA polymerase II-specific"/>
    <property type="evidence" value="ECO:0007669"/>
    <property type="project" value="TreeGrafter"/>
</dbReference>
<name>A0A2I2FV06_9EURO</name>
<dbReference type="PANTHER" id="PTHR47657:SF3">
    <property type="entry name" value="ORSELLINIC ACID_F9775 BIOSYNTHESIS CLUSTER PROTEIN D-RELATED"/>
    <property type="match status" value="1"/>
</dbReference>
<dbReference type="InterPro" id="IPR013087">
    <property type="entry name" value="Znf_C2H2_type"/>
</dbReference>
<dbReference type="Proteomes" id="UP000234275">
    <property type="component" value="Unassembled WGS sequence"/>
</dbReference>
<keyword evidence="1" id="KW-0862">Zinc</keyword>
<dbReference type="STRING" id="1392250.A0A2I2FV06"/>
<feature type="domain" description="C2H2-type" evidence="2">
    <location>
        <begin position="86"/>
        <end position="116"/>
    </location>
</feature>
<dbReference type="VEuPathDB" id="FungiDB:P170DRAFT_392749"/>
<organism evidence="3 4">
    <name type="scientific">Aspergillus steynii IBT 23096</name>
    <dbReference type="NCBI Taxonomy" id="1392250"/>
    <lineage>
        <taxon>Eukaryota</taxon>
        <taxon>Fungi</taxon>
        <taxon>Dikarya</taxon>
        <taxon>Ascomycota</taxon>
        <taxon>Pezizomycotina</taxon>
        <taxon>Eurotiomycetes</taxon>
        <taxon>Eurotiomycetidae</taxon>
        <taxon>Eurotiales</taxon>
        <taxon>Aspergillaceae</taxon>
        <taxon>Aspergillus</taxon>
        <taxon>Aspergillus subgen. Circumdati</taxon>
    </lineage>
</organism>
<evidence type="ECO:0000313" key="3">
    <source>
        <dbReference type="EMBL" id="PLB44473.1"/>
    </source>
</evidence>
<dbReference type="GeneID" id="36553690"/>
<protein>
    <recommendedName>
        <fullName evidence="2">C2H2-type domain-containing protein</fullName>
    </recommendedName>
</protein>
<accession>A0A2I2FV06</accession>
<dbReference type="InterPro" id="IPR052400">
    <property type="entry name" value="Zn2-C6_fungal_TF"/>
</dbReference>
<dbReference type="OrthoDB" id="416217at2759"/>
<gene>
    <name evidence="3" type="ORF">P170DRAFT_392749</name>
</gene>
<dbReference type="InterPro" id="IPR022698">
    <property type="entry name" value="OrsD"/>
</dbReference>
<sequence>MSTIRFGPRDLLEYDARYGVLICRECRYAIQKSAVESHLLRHKIYRSERHDLLCQIAPLQLLEPHQVPLPAATASPIEALPVISGYRCTSAGCGCLYASSKRMKRHQNVTHGRDDTNHFLSNAHPANLQTFFRGTKLRYFEVNGQVTGDPDPTIHISDKSEPDQSIVMPPRSPPLSFPLDFDLDTLTYFHHFVTATSLMLPRPKGRGSVQGYWQTDFVRRALQDQWLMCGLLALSASHMASEIEDAAIARVHRDRSVHFFAAFSAEWDATSETADLPGEIGSAARQIIGVLRCVHWGWSESIRDASNVSETTDLPQLQSILTTVRGFADSDLTLCVDKSPGITADCLQTLPSRMADFFGKPDDVRDVLATLSAIAALVDCCDMVLASTASAWDATTDWLNKVPDHFNDLVLRGDSAALVVVAHWAALLVRLVERSGCWFFGGLSTLISRLSGGGSESLLCPASLFEYIA</sequence>
<dbReference type="GO" id="GO:0008270">
    <property type="term" value="F:zinc ion binding"/>
    <property type="evidence" value="ECO:0007669"/>
    <property type="project" value="UniProtKB-KW"/>
</dbReference>
<dbReference type="AlphaFoldDB" id="A0A2I2FV06"/>
<proteinExistence type="predicted"/>
<evidence type="ECO:0000313" key="4">
    <source>
        <dbReference type="Proteomes" id="UP000234275"/>
    </source>
</evidence>
<dbReference type="EMBL" id="MSFO01000009">
    <property type="protein sequence ID" value="PLB44473.1"/>
    <property type="molecule type" value="Genomic_DNA"/>
</dbReference>